<dbReference type="GO" id="GO:0016491">
    <property type="term" value="F:oxidoreductase activity"/>
    <property type="evidence" value="ECO:0007669"/>
    <property type="project" value="UniProtKB-KW"/>
</dbReference>
<dbReference type="InterPro" id="IPR002347">
    <property type="entry name" value="SDR_fam"/>
</dbReference>
<evidence type="ECO:0000313" key="4">
    <source>
        <dbReference type="Proteomes" id="UP000185678"/>
    </source>
</evidence>
<keyword evidence="2" id="KW-0560">Oxidoreductase</keyword>
<dbReference type="PROSITE" id="PS00061">
    <property type="entry name" value="ADH_SHORT"/>
    <property type="match status" value="1"/>
</dbReference>
<proteinExistence type="inferred from homology"/>
<dbReference type="InterPro" id="IPR020904">
    <property type="entry name" value="Sc_DH/Rdtase_CS"/>
</dbReference>
<evidence type="ECO:0000256" key="2">
    <source>
        <dbReference type="ARBA" id="ARBA00023002"/>
    </source>
</evidence>
<sequence length="264" mass="27482">MSTPRPHPRHVLITGASSGIGQALAEHYARPGCHLSLSGRNAGRLAQVAERCRARGAEVSQAVLDVCDASAMAAWIAEADRLAPLDLVVANAGISGGTGGVTAKASVGGESAEQARAIFATNLAGVINTVYPALEAMGPRRRGQIALVASVAGFRGLPSAPAYCASKAAVKVWGEGLRGALARDGIDLSVILPGFVESRITDANRFRMPLLMPAPRAARIIARGLARNQGRIAFPWPTVFACWLLATLPNALVDWLGRALPKKG</sequence>
<evidence type="ECO:0000256" key="1">
    <source>
        <dbReference type="ARBA" id="ARBA00006484"/>
    </source>
</evidence>
<keyword evidence="4" id="KW-1185">Reference proteome</keyword>
<dbReference type="STRING" id="80876.SAMN05421779_103180"/>
<name>A0A1N7L8U9_9PROT</name>
<dbReference type="RefSeq" id="WP_076399817.1">
    <property type="nucleotide sequence ID" value="NZ_FTOA01000003.1"/>
</dbReference>
<accession>A0A1N7L8U9</accession>
<dbReference type="PANTHER" id="PTHR44196">
    <property type="entry name" value="DEHYDROGENASE/REDUCTASE SDR FAMILY MEMBER 7B"/>
    <property type="match status" value="1"/>
</dbReference>
<dbReference type="Pfam" id="PF00106">
    <property type="entry name" value="adh_short"/>
    <property type="match status" value="1"/>
</dbReference>
<dbReference type="Gene3D" id="3.40.50.720">
    <property type="entry name" value="NAD(P)-binding Rossmann-like Domain"/>
    <property type="match status" value="1"/>
</dbReference>
<evidence type="ECO:0000313" key="3">
    <source>
        <dbReference type="EMBL" id="SIS70282.1"/>
    </source>
</evidence>
<protein>
    <submittedName>
        <fullName evidence="3">Short-chain dehydrogenase</fullName>
    </submittedName>
</protein>
<dbReference type="PANTHER" id="PTHR44196:SF1">
    <property type="entry name" value="DEHYDROGENASE_REDUCTASE SDR FAMILY MEMBER 7B"/>
    <property type="match status" value="1"/>
</dbReference>
<dbReference type="SUPFAM" id="SSF51735">
    <property type="entry name" value="NAD(P)-binding Rossmann-fold domains"/>
    <property type="match status" value="1"/>
</dbReference>
<comment type="similarity">
    <text evidence="1">Belongs to the short-chain dehydrogenases/reductases (SDR) family.</text>
</comment>
<dbReference type="GO" id="GO:0016020">
    <property type="term" value="C:membrane"/>
    <property type="evidence" value="ECO:0007669"/>
    <property type="project" value="TreeGrafter"/>
</dbReference>
<reference evidence="3 4" key="1">
    <citation type="submission" date="2017-01" db="EMBL/GenBank/DDBJ databases">
        <authorList>
            <person name="Mah S.A."/>
            <person name="Swanson W.J."/>
            <person name="Moy G.W."/>
            <person name="Vacquier V.D."/>
        </authorList>
    </citation>
    <scope>NUCLEOTIDE SEQUENCE [LARGE SCALE GENOMIC DNA]</scope>
    <source>
        <strain evidence="3 4">DSM 11589</strain>
    </source>
</reference>
<dbReference type="OrthoDB" id="335726at2"/>
<dbReference type="EMBL" id="FTOA01000003">
    <property type="protein sequence ID" value="SIS70282.1"/>
    <property type="molecule type" value="Genomic_DNA"/>
</dbReference>
<dbReference type="Proteomes" id="UP000185678">
    <property type="component" value="Unassembled WGS sequence"/>
</dbReference>
<dbReference type="PRINTS" id="PR00081">
    <property type="entry name" value="GDHRDH"/>
</dbReference>
<gene>
    <name evidence="3" type="ORF">SAMN05421779_103180</name>
</gene>
<organism evidence="3 4">
    <name type="scientific">Insolitispirillum peregrinum</name>
    <dbReference type="NCBI Taxonomy" id="80876"/>
    <lineage>
        <taxon>Bacteria</taxon>
        <taxon>Pseudomonadati</taxon>
        <taxon>Pseudomonadota</taxon>
        <taxon>Alphaproteobacteria</taxon>
        <taxon>Rhodospirillales</taxon>
        <taxon>Novispirillaceae</taxon>
        <taxon>Insolitispirillum</taxon>
    </lineage>
</organism>
<dbReference type="AlphaFoldDB" id="A0A1N7L8U9"/>
<dbReference type="InterPro" id="IPR036291">
    <property type="entry name" value="NAD(P)-bd_dom_sf"/>
</dbReference>